<evidence type="ECO:0000256" key="1">
    <source>
        <dbReference type="SAM" id="Phobius"/>
    </source>
</evidence>
<reference evidence="2" key="1">
    <citation type="submission" date="2017-07" db="EMBL/GenBank/DDBJ databases">
        <title>Taro Niue Genome Assembly and Annotation.</title>
        <authorList>
            <person name="Atibalentja N."/>
            <person name="Keating K."/>
            <person name="Fields C.J."/>
        </authorList>
    </citation>
    <scope>NUCLEOTIDE SEQUENCE</scope>
    <source>
        <strain evidence="2">Niue_2</strain>
        <tissue evidence="2">Leaf</tissue>
    </source>
</reference>
<feature type="non-terminal residue" evidence="2">
    <location>
        <position position="1"/>
    </location>
</feature>
<proteinExistence type="predicted"/>
<evidence type="ECO:0000313" key="2">
    <source>
        <dbReference type="EMBL" id="MQL72512.1"/>
    </source>
</evidence>
<dbReference type="Proteomes" id="UP000652761">
    <property type="component" value="Unassembled WGS sequence"/>
</dbReference>
<sequence length="751" mass="79833">TGELVAERRSIVERGGGGRVDGACFRVIHPVLEVLLWFARANACRWCSFHAFVQCGLASPSHCLTLHWLRSHVGRSGVGPQLGRAAVVVLFLAGGSACGPSTLWRSEVAVPGGETSFSHGCLVSLGLTPSCSFPTLWRSGMLVLVSWDFGFTRLLRCSVSSFVSAVPAALASKGLAIPTELVCEAHPPYSLQVASFPAGSECVAAAAGYACFEHGCWFARAVFGFVVVLRIRVGVSQRLREPTCGVAFTGARLWSAEPVEGVLALLTLVVNSGEVFSEFFSAGFWWNGGFLSLWDYFFEVHRLLSLCSGDGFPERFAVVLNGAFVVLVKVLPEPVCVASAVYCIISVGRLFGLRSAVIVAGWTVLVAVFLGVVDQGVVPLTVGLAVVLTRHCSVCVLLVPQLCLEVLVAVGRVALPTCGGGGGALVPSVGLESFQAVGAVAYCTLSVFSFSMLRVSCREFFLLAYVVSAVGATMLHPAEFWCLWWHPLLVLEWFVFVPSGALVHSVVPWVAPGAGVSTVCSACSPIGGVLAFCGSTVVVCPGRTMRMIWVGSSGAGAHCPACRGVLHVHAIAWFWVTIKKLSFRLSVAIECQARHSVCGEVMVLTTGKLWHLFLLFSFPPSSLLLSEVGRLPLSSSGGLGMVESSASSWRSGGASWSEEEAAEVFVKAHLGLVLRSHLLMLNATGRYVAFISEGGTLVVATWWRQALVRCGPASPSHCLALRWLRSHIGRSGVGPQLDRAAVVVLFLAVTH</sequence>
<gene>
    <name evidence="2" type="ORF">Taro_004836</name>
</gene>
<comment type="caution">
    <text evidence="2">The sequence shown here is derived from an EMBL/GenBank/DDBJ whole genome shotgun (WGS) entry which is preliminary data.</text>
</comment>
<dbReference type="AlphaFoldDB" id="A0A843TJB6"/>
<accession>A0A843TJB6</accession>
<evidence type="ECO:0000313" key="3">
    <source>
        <dbReference type="Proteomes" id="UP000652761"/>
    </source>
</evidence>
<dbReference type="EMBL" id="NMUH01000132">
    <property type="protein sequence ID" value="MQL72512.1"/>
    <property type="molecule type" value="Genomic_DNA"/>
</dbReference>
<keyword evidence="1" id="KW-1133">Transmembrane helix</keyword>
<feature type="transmembrane region" description="Helical" evidence="1">
    <location>
        <begin position="460"/>
        <end position="478"/>
    </location>
</feature>
<feature type="transmembrane region" description="Helical" evidence="1">
    <location>
        <begin position="484"/>
        <end position="503"/>
    </location>
</feature>
<keyword evidence="1" id="KW-0472">Membrane</keyword>
<feature type="transmembrane region" description="Helical" evidence="1">
    <location>
        <begin position="351"/>
        <end position="372"/>
    </location>
</feature>
<keyword evidence="1" id="KW-0812">Transmembrane</keyword>
<organism evidence="2 3">
    <name type="scientific">Colocasia esculenta</name>
    <name type="common">Wild taro</name>
    <name type="synonym">Arum esculentum</name>
    <dbReference type="NCBI Taxonomy" id="4460"/>
    <lineage>
        <taxon>Eukaryota</taxon>
        <taxon>Viridiplantae</taxon>
        <taxon>Streptophyta</taxon>
        <taxon>Embryophyta</taxon>
        <taxon>Tracheophyta</taxon>
        <taxon>Spermatophyta</taxon>
        <taxon>Magnoliopsida</taxon>
        <taxon>Liliopsida</taxon>
        <taxon>Araceae</taxon>
        <taxon>Aroideae</taxon>
        <taxon>Colocasieae</taxon>
        <taxon>Colocasia</taxon>
    </lineage>
</organism>
<name>A0A843TJB6_COLES</name>
<keyword evidence="3" id="KW-1185">Reference proteome</keyword>
<protein>
    <submittedName>
        <fullName evidence="2">Uncharacterized protein</fullName>
    </submittedName>
</protein>
<feature type="transmembrane region" description="Helical" evidence="1">
    <location>
        <begin position="433"/>
        <end position="453"/>
    </location>
</feature>